<reference evidence="2" key="1">
    <citation type="submission" date="2016-07" db="EMBL/GenBank/DDBJ databases">
        <title>Nontailed viruses are major unrecognized killers of bacteria in the ocean.</title>
        <authorList>
            <person name="Kauffman K."/>
            <person name="Hussain F."/>
            <person name="Yang J."/>
            <person name="Arevalo P."/>
            <person name="Brown J."/>
            <person name="Cutler M."/>
            <person name="Kelly L."/>
            <person name="Polz M.F."/>
        </authorList>
    </citation>
    <scope>NUCLEOTIDE SEQUENCE [LARGE SCALE GENOMIC DNA]</scope>
    <source>
        <strain evidence="2">10N.261.55.E11</strain>
    </source>
</reference>
<gene>
    <name evidence="1" type="ORF">BCU17_13230</name>
</gene>
<dbReference type="RefSeq" id="WP_102515556.1">
    <property type="nucleotide sequence ID" value="NZ_CAWNSM010000010.1"/>
</dbReference>
<evidence type="ECO:0000313" key="2">
    <source>
        <dbReference type="Proteomes" id="UP000235330"/>
    </source>
</evidence>
<proteinExistence type="predicted"/>
<organism evidence="1 2">
    <name type="scientific">Vibrio splendidus</name>
    <dbReference type="NCBI Taxonomy" id="29497"/>
    <lineage>
        <taxon>Bacteria</taxon>
        <taxon>Pseudomonadati</taxon>
        <taxon>Pseudomonadota</taxon>
        <taxon>Gammaproteobacteria</taxon>
        <taxon>Vibrionales</taxon>
        <taxon>Vibrionaceae</taxon>
        <taxon>Vibrio</taxon>
    </lineage>
</organism>
<comment type="caution">
    <text evidence="1">The sequence shown here is derived from an EMBL/GenBank/DDBJ whole genome shotgun (WGS) entry which is preliminary data.</text>
</comment>
<dbReference type="AlphaFoldDB" id="A0A2N7FJL5"/>
<accession>A0A2N7FJL5</accession>
<sequence length="399" mass="45942">MQVQDEKHTKVVTKLYVEHACNFISTNQLAELLSVDPPRVSEMKSGRRRLSIAEGEIIQSEFGLPETSEGIYVEAELLGNDWKEIFLKNGETILCRNISQYANSSEFMVFLLDSFYIDCRIIEGYEHDLFQYSNDERKGREQKNKRMEKEKKLELINQLMTNSKFHGWYEDILQSRTPCSKNEKPLDREESRKLSDITHGIEEGFFINQDEMLPRIHFIVGTYKLIQQLATNDASGLGDTIVFGKSIASLVPNSPVAEYVINGRVVWHSGTVDYDGLIDVKNLFEPLMQHENLCFPSGRASPREVGRLKLTQENLNYFHFSIIYTEKHDYYLKVFLLTGSSPDSGDRTLLIKIQDRRNLFGELESIFEVLRPRWSIENSAIKAELAKNGAYIPSAIYLN</sequence>
<dbReference type="EMBL" id="MCWU01000010">
    <property type="protein sequence ID" value="PMJ69494.1"/>
    <property type="molecule type" value="Genomic_DNA"/>
</dbReference>
<protein>
    <submittedName>
        <fullName evidence="1">Uncharacterized protein</fullName>
    </submittedName>
</protein>
<dbReference type="Proteomes" id="UP000235330">
    <property type="component" value="Unassembled WGS sequence"/>
</dbReference>
<evidence type="ECO:0000313" key="1">
    <source>
        <dbReference type="EMBL" id="PMJ69494.1"/>
    </source>
</evidence>
<name>A0A2N7FJL5_VIBSP</name>